<organism evidence="4 5">
    <name type="scientific">Blastococcus goldschmidtiae</name>
    <dbReference type="NCBI Taxonomy" id="3075546"/>
    <lineage>
        <taxon>Bacteria</taxon>
        <taxon>Bacillati</taxon>
        <taxon>Actinomycetota</taxon>
        <taxon>Actinomycetes</taxon>
        <taxon>Geodermatophilales</taxon>
        <taxon>Geodermatophilaceae</taxon>
        <taxon>Blastococcus</taxon>
    </lineage>
</organism>
<evidence type="ECO:0000313" key="5">
    <source>
        <dbReference type="Proteomes" id="UP001183222"/>
    </source>
</evidence>
<dbReference type="PROSITE" id="PS51186">
    <property type="entry name" value="GNAT"/>
    <property type="match status" value="1"/>
</dbReference>
<dbReference type="CDD" id="cd04301">
    <property type="entry name" value="NAT_SF"/>
    <property type="match status" value="1"/>
</dbReference>
<accession>A0ABU2K6M4</accession>
<dbReference type="PANTHER" id="PTHR43877">
    <property type="entry name" value="AMINOALKYLPHOSPHONATE N-ACETYLTRANSFERASE-RELATED-RELATED"/>
    <property type="match status" value="1"/>
</dbReference>
<keyword evidence="2 4" id="KW-0012">Acyltransferase</keyword>
<gene>
    <name evidence="4" type="ORF">RM425_07960</name>
</gene>
<dbReference type="InterPro" id="IPR000182">
    <property type="entry name" value="GNAT_dom"/>
</dbReference>
<evidence type="ECO:0000256" key="1">
    <source>
        <dbReference type="ARBA" id="ARBA00022679"/>
    </source>
</evidence>
<keyword evidence="5" id="KW-1185">Reference proteome</keyword>
<feature type="domain" description="N-acetyltransferase" evidence="3">
    <location>
        <begin position="6"/>
        <end position="152"/>
    </location>
</feature>
<dbReference type="InterPro" id="IPR050832">
    <property type="entry name" value="Bact_Acetyltransf"/>
</dbReference>
<name>A0ABU2K6M4_9ACTN</name>
<protein>
    <submittedName>
        <fullName evidence="4">GNAT family N-acetyltransferase</fullName>
        <ecNumber evidence="4">2.3.1.-</ecNumber>
    </submittedName>
</protein>
<dbReference type="Gene3D" id="3.40.190.290">
    <property type="match status" value="1"/>
</dbReference>
<dbReference type="Proteomes" id="UP001183222">
    <property type="component" value="Unassembled WGS sequence"/>
</dbReference>
<dbReference type="RefSeq" id="WP_311344654.1">
    <property type="nucleotide sequence ID" value="NZ_JAVREI010000003.1"/>
</dbReference>
<evidence type="ECO:0000256" key="2">
    <source>
        <dbReference type="ARBA" id="ARBA00023315"/>
    </source>
</evidence>
<reference evidence="5" key="1">
    <citation type="submission" date="2023-07" db="EMBL/GenBank/DDBJ databases">
        <title>30 novel species of actinomycetes from the DSMZ collection.</title>
        <authorList>
            <person name="Nouioui I."/>
        </authorList>
    </citation>
    <scope>NUCLEOTIDE SEQUENCE [LARGE SCALE GENOMIC DNA]</scope>
    <source>
        <strain evidence="5">DSM 46792</strain>
    </source>
</reference>
<dbReference type="EMBL" id="JAVREI010000003">
    <property type="protein sequence ID" value="MDT0275835.1"/>
    <property type="molecule type" value="Genomic_DNA"/>
</dbReference>
<sequence>MTPEPVVLRPARPDDGPAVADVWLRSFDAALPTVRRAHPDDEVRRWIRDVVVPGEDTWVAEAGGAVVGVLALSSGWIDQLYLDPGARGRGIGDRFVALAQQRSPSGLQLWTFQVNGPAQRFYERHGFVAVERTDGVGNEEREPDVRYRWPLMSEPAHAAHHEGEFDPQAVVDVALHWQQWRLRSGTLDRGREVVLAAAHRELGRAG</sequence>
<evidence type="ECO:0000259" key="3">
    <source>
        <dbReference type="PROSITE" id="PS51186"/>
    </source>
</evidence>
<evidence type="ECO:0000313" key="4">
    <source>
        <dbReference type="EMBL" id="MDT0275835.1"/>
    </source>
</evidence>
<keyword evidence="1 4" id="KW-0808">Transferase</keyword>
<dbReference type="InterPro" id="IPR016181">
    <property type="entry name" value="Acyl_CoA_acyltransferase"/>
</dbReference>
<proteinExistence type="predicted"/>
<dbReference type="Gene3D" id="3.40.630.30">
    <property type="match status" value="1"/>
</dbReference>
<dbReference type="SUPFAM" id="SSF55729">
    <property type="entry name" value="Acyl-CoA N-acyltransferases (Nat)"/>
    <property type="match status" value="1"/>
</dbReference>
<dbReference type="GO" id="GO:0016746">
    <property type="term" value="F:acyltransferase activity"/>
    <property type="evidence" value="ECO:0007669"/>
    <property type="project" value="UniProtKB-KW"/>
</dbReference>
<dbReference type="Pfam" id="PF13508">
    <property type="entry name" value="Acetyltransf_7"/>
    <property type="match status" value="1"/>
</dbReference>
<dbReference type="EC" id="2.3.1.-" evidence="4"/>
<comment type="caution">
    <text evidence="4">The sequence shown here is derived from an EMBL/GenBank/DDBJ whole genome shotgun (WGS) entry which is preliminary data.</text>
</comment>